<dbReference type="EMBL" id="JABEQL010000024">
    <property type="protein sequence ID" value="MBB2180468.1"/>
    <property type="molecule type" value="Genomic_DNA"/>
</dbReference>
<dbReference type="AlphaFoldDB" id="A0A7W4JFX2"/>
<evidence type="ECO:0000313" key="1">
    <source>
        <dbReference type="EMBL" id="MBB2180468.1"/>
    </source>
</evidence>
<comment type="caution">
    <text evidence="1">The sequence shown here is derived from an EMBL/GenBank/DDBJ whole genome shotgun (WGS) entry which is preliminary data.</text>
</comment>
<organism evidence="1 2">
    <name type="scientific">Gluconacetobacter tumulicola</name>
    <dbReference type="NCBI Taxonomy" id="1017177"/>
    <lineage>
        <taxon>Bacteria</taxon>
        <taxon>Pseudomonadati</taxon>
        <taxon>Pseudomonadota</taxon>
        <taxon>Alphaproteobacteria</taxon>
        <taxon>Acetobacterales</taxon>
        <taxon>Acetobacteraceae</taxon>
        <taxon>Gluconacetobacter</taxon>
    </lineage>
</organism>
<dbReference type="RefSeq" id="WP_182968196.1">
    <property type="nucleotide sequence ID" value="NZ_BAABGC010000013.1"/>
</dbReference>
<dbReference type="Proteomes" id="UP000525623">
    <property type="component" value="Unassembled WGS sequence"/>
</dbReference>
<proteinExistence type="predicted"/>
<accession>A0A7W4JFX2</accession>
<reference evidence="1 2" key="1">
    <citation type="submission" date="2020-04" db="EMBL/GenBank/DDBJ databases">
        <title>Description of novel Gluconacetobacter.</title>
        <authorList>
            <person name="Sombolestani A."/>
        </authorList>
    </citation>
    <scope>NUCLEOTIDE SEQUENCE [LARGE SCALE GENOMIC DNA]</scope>
    <source>
        <strain evidence="1 2">LMG 27725</strain>
    </source>
</reference>
<sequence>MRTLHKLIPVEAIELVDHHGSHALLIARTHLAQARDAGDEVRAARWQTVSEAIIAIIEEQKCNATPREKLTTDEE</sequence>
<protein>
    <submittedName>
        <fullName evidence="1">Uncharacterized protein</fullName>
    </submittedName>
</protein>
<name>A0A7W4JFX2_9PROT</name>
<gene>
    <name evidence="1" type="ORF">HLH29_15100</name>
</gene>
<evidence type="ECO:0000313" key="2">
    <source>
        <dbReference type="Proteomes" id="UP000525623"/>
    </source>
</evidence>
<keyword evidence="2" id="KW-1185">Reference proteome</keyword>